<gene>
    <name evidence="2" type="ORF">SLS62_005485</name>
</gene>
<sequence length="222" mass="24252">MPLVARISGPFDQVLKKSSIEWAINSKTNEFQPMNVIFNKHDPMEPRKGYHVTIQLHDKPIPSSSTKPPLSRDSTQTQESTSEFAKDSDSSKTTESSSTAPSLELSETTFARSELSEIASLWSGDSFETSLTLPSDTNSNEKNSDESVSDKGAPYKDVTKENPEKPATSSGENTKTLDKGKGKVRDDAPATPPSADDGPVDPRTFQPHYQSLLDDFDNSPAK</sequence>
<feature type="region of interest" description="Disordered" evidence="1">
    <location>
        <begin position="57"/>
        <end position="108"/>
    </location>
</feature>
<reference evidence="2 3" key="1">
    <citation type="submission" date="2024-02" db="EMBL/GenBank/DDBJ databases">
        <title>De novo assembly and annotation of 12 fungi associated with fruit tree decline syndrome in Ontario, Canada.</title>
        <authorList>
            <person name="Sulman M."/>
            <person name="Ellouze W."/>
            <person name="Ilyukhin E."/>
        </authorList>
    </citation>
    <scope>NUCLEOTIDE SEQUENCE [LARGE SCALE GENOMIC DNA]</scope>
    <source>
        <strain evidence="2 3">M11/M66-122</strain>
    </source>
</reference>
<proteinExistence type="predicted"/>
<comment type="caution">
    <text evidence="2">The sequence shown here is derived from an EMBL/GenBank/DDBJ whole genome shotgun (WGS) entry which is preliminary data.</text>
</comment>
<dbReference type="AlphaFoldDB" id="A0AAN9USY2"/>
<accession>A0AAN9USY2</accession>
<dbReference type="EMBL" id="JAKJXP020000037">
    <property type="protein sequence ID" value="KAK7752517.1"/>
    <property type="molecule type" value="Genomic_DNA"/>
</dbReference>
<feature type="compositionally biased region" description="Polar residues" evidence="1">
    <location>
        <begin position="62"/>
        <end position="83"/>
    </location>
</feature>
<feature type="compositionally biased region" description="Polar residues" evidence="1">
    <location>
        <begin position="126"/>
        <end position="141"/>
    </location>
</feature>
<evidence type="ECO:0000313" key="2">
    <source>
        <dbReference type="EMBL" id="KAK7752517.1"/>
    </source>
</evidence>
<protein>
    <submittedName>
        <fullName evidence="2">Uncharacterized protein</fullName>
    </submittedName>
</protein>
<feature type="compositionally biased region" description="Basic and acidic residues" evidence="1">
    <location>
        <begin position="142"/>
        <end position="164"/>
    </location>
</feature>
<feature type="region of interest" description="Disordered" evidence="1">
    <location>
        <begin position="121"/>
        <end position="222"/>
    </location>
</feature>
<keyword evidence="3" id="KW-1185">Reference proteome</keyword>
<dbReference type="Proteomes" id="UP001320420">
    <property type="component" value="Unassembled WGS sequence"/>
</dbReference>
<feature type="compositionally biased region" description="Basic and acidic residues" evidence="1">
    <location>
        <begin position="175"/>
        <end position="188"/>
    </location>
</feature>
<evidence type="ECO:0000256" key="1">
    <source>
        <dbReference type="SAM" id="MobiDB-lite"/>
    </source>
</evidence>
<organism evidence="2 3">
    <name type="scientific">Diatrype stigma</name>
    <dbReference type="NCBI Taxonomy" id="117547"/>
    <lineage>
        <taxon>Eukaryota</taxon>
        <taxon>Fungi</taxon>
        <taxon>Dikarya</taxon>
        <taxon>Ascomycota</taxon>
        <taxon>Pezizomycotina</taxon>
        <taxon>Sordariomycetes</taxon>
        <taxon>Xylariomycetidae</taxon>
        <taxon>Xylariales</taxon>
        <taxon>Diatrypaceae</taxon>
        <taxon>Diatrype</taxon>
    </lineage>
</organism>
<evidence type="ECO:0000313" key="3">
    <source>
        <dbReference type="Proteomes" id="UP001320420"/>
    </source>
</evidence>
<name>A0AAN9USY2_9PEZI</name>